<dbReference type="GO" id="GO:0005886">
    <property type="term" value="C:plasma membrane"/>
    <property type="evidence" value="ECO:0007669"/>
    <property type="project" value="UniProtKB-SubCell"/>
</dbReference>
<evidence type="ECO:0000256" key="4">
    <source>
        <dbReference type="ARBA" id="ARBA00022723"/>
    </source>
</evidence>
<comment type="subunit">
    <text evidence="12">Interacts with CtaB.</text>
</comment>
<evidence type="ECO:0000256" key="2">
    <source>
        <dbReference type="ARBA" id="ARBA00004141"/>
    </source>
</evidence>
<dbReference type="PANTHER" id="PTHR23289">
    <property type="entry name" value="CYTOCHROME C OXIDASE ASSEMBLY PROTEIN COX15"/>
    <property type="match status" value="1"/>
</dbReference>
<comment type="similarity">
    <text evidence="12">Belongs to the COX15/CtaA family. Type 2 subfamily.</text>
</comment>
<protein>
    <recommendedName>
        <fullName evidence="12">Heme A synthase</fullName>
        <shortName evidence="12">HAS</shortName>
        <ecNumber evidence="12">1.17.99.9</ecNumber>
    </recommendedName>
    <alternativeName>
        <fullName evidence="12">Cytochrome aa3-controlling protein</fullName>
    </alternativeName>
</protein>
<dbReference type="GO" id="GO:0006784">
    <property type="term" value="P:heme A biosynthetic process"/>
    <property type="evidence" value="ECO:0007669"/>
    <property type="project" value="UniProtKB-UniRule"/>
</dbReference>
<feature type="transmembrane region" description="Helical" evidence="12">
    <location>
        <begin position="143"/>
        <end position="161"/>
    </location>
</feature>
<keyword evidence="8 12" id="KW-0350">Heme biosynthesis</keyword>
<keyword evidence="6 12" id="KW-0560">Oxidoreductase</keyword>
<proteinExistence type="inferred from homology"/>
<feature type="transmembrane region" description="Helical" evidence="12">
    <location>
        <begin position="278"/>
        <end position="295"/>
    </location>
</feature>
<comment type="subcellular location">
    <subcellularLocation>
        <location evidence="12">Cell membrane</location>
        <topology evidence="12">Multi-pass membrane protein</topology>
    </subcellularLocation>
    <subcellularLocation>
        <location evidence="2">Membrane</location>
        <topology evidence="2">Multi-pass membrane protein</topology>
    </subcellularLocation>
</comment>
<keyword evidence="5 12" id="KW-1133">Transmembrane helix</keyword>
<feature type="transmembrane region" description="Helical" evidence="12">
    <location>
        <begin position="31"/>
        <end position="50"/>
    </location>
</feature>
<feature type="binding site" description="axial binding residue" evidence="12">
    <location>
        <position position="276"/>
    </location>
    <ligand>
        <name>heme</name>
        <dbReference type="ChEBI" id="CHEBI:30413"/>
    </ligand>
    <ligandPart>
        <name>Fe</name>
        <dbReference type="ChEBI" id="CHEBI:18248"/>
    </ligandPart>
</feature>
<dbReference type="AlphaFoldDB" id="A0AA41YYE3"/>
<evidence type="ECO:0000256" key="5">
    <source>
        <dbReference type="ARBA" id="ARBA00022989"/>
    </source>
</evidence>
<accession>A0AA41YYE3</accession>
<keyword evidence="14" id="KW-1185">Reference proteome</keyword>
<dbReference type="InterPro" id="IPR003780">
    <property type="entry name" value="COX15/CtaA_fam"/>
</dbReference>
<evidence type="ECO:0000256" key="9">
    <source>
        <dbReference type="ARBA" id="ARBA00023136"/>
    </source>
</evidence>
<comment type="catalytic activity">
    <reaction evidence="11">
        <text>Fe(II)-heme o + 2 A + H2O = Fe(II)-heme a + 2 AH2</text>
        <dbReference type="Rhea" id="RHEA:63388"/>
        <dbReference type="ChEBI" id="CHEBI:13193"/>
        <dbReference type="ChEBI" id="CHEBI:15377"/>
        <dbReference type="ChEBI" id="CHEBI:17499"/>
        <dbReference type="ChEBI" id="CHEBI:60530"/>
        <dbReference type="ChEBI" id="CHEBI:61715"/>
        <dbReference type="EC" id="1.17.99.9"/>
    </reaction>
    <physiologicalReaction direction="left-to-right" evidence="11">
        <dbReference type="Rhea" id="RHEA:63389"/>
    </physiologicalReaction>
</comment>
<evidence type="ECO:0000256" key="7">
    <source>
        <dbReference type="ARBA" id="ARBA00023004"/>
    </source>
</evidence>
<dbReference type="PANTHER" id="PTHR23289:SF2">
    <property type="entry name" value="CYTOCHROME C OXIDASE ASSEMBLY PROTEIN COX15 HOMOLOG"/>
    <property type="match status" value="1"/>
</dbReference>
<dbReference type="InterPro" id="IPR023754">
    <property type="entry name" value="HemeA_Synthase_type2"/>
</dbReference>
<evidence type="ECO:0000313" key="13">
    <source>
        <dbReference type="EMBL" id="MCW6510404.1"/>
    </source>
</evidence>
<gene>
    <name evidence="12" type="primary">ctaA</name>
    <name evidence="13" type="ORF">M8523_20505</name>
</gene>
<feature type="transmembrane region" description="Helical" evidence="12">
    <location>
        <begin position="206"/>
        <end position="232"/>
    </location>
</feature>
<keyword evidence="9 12" id="KW-0472">Membrane</keyword>
<feature type="transmembrane region" description="Helical" evidence="12">
    <location>
        <begin position="307"/>
        <end position="329"/>
    </location>
</feature>
<dbReference type="RefSeq" id="WP_282586777.1">
    <property type="nucleotide sequence ID" value="NZ_JAMOIM010000015.1"/>
</dbReference>
<evidence type="ECO:0000256" key="3">
    <source>
        <dbReference type="ARBA" id="ARBA00022692"/>
    </source>
</evidence>
<dbReference type="GO" id="GO:0046872">
    <property type="term" value="F:metal ion binding"/>
    <property type="evidence" value="ECO:0007669"/>
    <property type="project" value="UniProtKB-KW"/>
</dbReference>
<dbReference type="GO" id="GO:0120547">
    <property type="term" value="F:heme A synthase activity"/>
    <property type="evidence" value="ECO:0007669"/>
    <property type="project" value="UniProtKB-EC"/>
</dbReference>
<organism evidence="13 14">
    <name type="scientific">Lichenifustis flavocetrariae</name>
    <dbReference type="NCBI Taxonomy" id="2949735"/>
    <lineage>
        <taxon>Bacteria</taxon>
        <taxon>Pseudomonadati</taxon>
        <taxon>Pseudomonadota</taxon>
        <taxon>Alphaproteobacteria</taxon>
        <taxon>Hyphomicrobiales</taxon>
        <taxon>Lichenihabitantaceae</taxon>
        <taxon>Lichenifustis</taxon>
    </lineage>
</organism>
<dbReference type="EC" id="1.17.99.9" evidence="12"/>
<dbReference type="EMBL" id="JAMOIM010000015">
    <property type="protein sequence ID" value="MCW6510404.1"/>
    <property type="molecule type" value="Genomic_DNA"/>
</dbReference>
<evidence type="ECO:0000256" key="6">
    <source>
        <dbReference type="ARBA" id="ARBA00023002"/>
    </source>
</evidence>
<comment type="caution">
    <text evidence="13">The sequence shown here is derived from an EMBL/GenBank/DDBJ whole genome shotgun (WGS) entry which is preliminary data.</text>
</comment>
<evidence type="ECO:0000256" key="12">
    <source>
        <dbReference type="HAMAP-Rule" id="MF_01665"/>
    </source>
</evidence>
<reference evidence="13" key="1">
    <citation type="submission" date="2022-05" db="EMBL/GenBank/DDBJ databases">
        <authorList>
            <person name="Pankratov T."/>
        </authorList>
    </citation>
    <scope>NUCLEOTIDE SEQUENCE</scope>
    <source>
        <strain evidence="13">BP6-180914</strain>
    </source>
</reference>
<dbReference type="Proteomes" id="UP001165667">
    <property type="component" value="Unassembled WGS sequence"/>
</dbReference>
<sequence length="356" mass="38214">MSVDHSVTPIGFGAASIARPRARRGAGAVQMWLWGVAACIFLMVLVGGATRLTESGLSITEWEPLFGAIPPLTAAAWDAKFDAYKQIPQFALHPDMTLSAFKAIFFWEWAHRLIGRALGLVIALPLAAFWITGRLPRGLKPRLVGLLCLVGLQGAVGWWMVKSGLTARTEVSQYRLATHLLLATFTLGYVVWMAQGLRARREAVPAGLRGVATALMILVFCQIGLGALVAGLRAGLVYNTWPAMEGHLIPPLASLFFQAPLWSNLFENVTTVQFDHRMLAYLVLGVALLHAIQVARSVPGTAAARRAVALAGLVACQAAIGIATLLWVVPLGAALAHQAFAMVVFSMAVVHRRGLS</sequence>
<keyword evidence="3 12" id="KW-0812">Transmembrane</keyword>
<evidence type="ECO:0000256" key="8">
    <source>
        <dbReference type="ARBA" id="ARBA00023133"/>
    </source>
</evidence>
<feature type="transmembrane region" description="Helical" evidence="12">
    <location>
        <begin position="335"/>
        <end position="351"/>
    </location>
</feature>
<evidence type="ECO:0000256" key="10">
    <source>
        <dbReference type="ARBA" id="ARBA00044501"/>
    </source>
</evidence>
<comment type="pathway">
    <text evidence="10 12">Porphyrin-containing compound metabolism; heme A biosynthesis; heme A from heme O: step 1/1.</text>
</comment>
<feature type="binding site" description="axial binding residue" evidence="12">
    <location>
        <position position="337"/>
    </location>
    <ligand>
        <name>heme</name>
        <dbReference type="ChEBI" id="CHEBI:30413"/>
    </ligand>
    <ligandPart>
        <name>Fe</name>
        <dbReference type="ChEBI" id="CHEBI:18248"/>
    </ligandPart>
</feature>
<evidence type="ECO:0000256" key="1">
    <source>
        <dbReference type="ARBA" id="ARBA00001970"/>
    </source>
</evidence>
<feature type="transmembrane region" description="Helical" evidence="12">
    <location>
        <begin position="173"/>
        <end position="194"/>
    </location>
</feature>
<keyword evidence="4 12" id="KW-0479">Metal-binding</keyword>
<evidence type="ECO:0000256" key="11">
    <source>
        <dbReference type="ARBA" id="ARBA00048044"/>
    </source>
</evidence>
<dbReference type="Pfam" id="PF02628">
    <property type="entry name" value="COX15-CtaA"/>
    <property type="match status" value="1"/>
</dbReference>
<comment type="cofactor">
    <cofactor evidence="1 12">
        <name>heme b</name>
        <dbReference type="ChEBI" id="CHEBI:60344"/>
    </cofactor>
</comment>
<name>A0AA41YYE3_9HYPH</name>
<dbReference type="HAMAP" id="MF_01665">
    <property type="entry name" value="HemeA_synth_type2"/>
    <property type="match status" value="1"/>
</dbReference>
<feature type="transmembrane region" description="Helical" evidence="12">
    <location>
        <begin position="113"/>
        <end position="131"/>
    </location>
</feature>
<keyword evidence="12" id="KW-1003">Cell membrane</keyword>
<evidence type="ECO:0000313" key="14">
    <source>
        <dbReference type="Proteomes" id="UP001165667"/>
    </source>
</evidence>
<keyword evidence="7 12" id="KW-0408">Iron</keyword>
<comment type="function">
    <text evidence="12">Catalyzes the conversion of heme O to heme A by two successive hydroxylations of the methyl group at C8. The first hydroxylation forms heme I, the second hydroxylation results in an unstable dihydroxymethyl group, which spontaneously dehydrates, resulting in the formyl group of heme A.</text>
</comment>